<gene>
    <name evidence="7" type="ORF">C41B8_01505</name>
</gene>
<dbReference type="EMBL" id="APNK01000001">
    <property type="protein sequence ID" value="KEZ79384.1"/>
    <property type="molecule type" value="Genomic_DNA"/>
</dbReference>
<evidence type="ECO:0008006" key="9">
    <source>
        <dbReference type="Google" id="ProtNLM"/>
    </source>
</evidence>
<dbReference type="Proteomes" id="UP000028302">
    <property type="component" value="Unassembled WGS sequence"/>
</dbReference>
<keyword evidence="5 6" id="KW-0472">Membrane</keyword>
<organism evidence="7 8">
    <name type="scientific">Salinisphaera hydrothermalis (strain C41B8)</name>
    <dbReference type="NCBI Taxonomy" id="1304275"/>
    <lineage>
        <taxon>Bacteria</taxon>
        <taxon>Pseudomonadati</taxon>
        <taxon>Pseudomonadota</taxon>
        <taxon>Gammaproteobacteria</taxon>
        <taxon>Salinisphaerales</taxon>
        <taxon>Salinisphaeraceae</taxon>
        <taxon>Salinisphaera</taxon>
    </lineage>
</organism>
<dbReference type="PATRIC" id="fig|1304275.5.peg.305"/>
<evidence type="ECO:0000256" key="1">
    <source>
        <dbReference type="ARBA" id="ARBA00004141"/>
    </source>
</evidence>
<keyword evidence="4 6" id="KW-1133">Transmembrane helix</keyword>
<protein>
    <recommendedName>
        <fullName evidence="9">Permease</fullName>
    </recommendedName>
</protein>
<feature type="transmembrane region" description="Helical" evidence="6">
    <location>
        <begin position="31"/>
        <end position="48"/>
    </location>
</feature>
<feature type="transmembrane region" description="Helical" evidence="6">
    <location>
        <begin position="205"/>
        <end position="227"/>
    </location>
</feature>
<feature type="transmembrane region" description="Helical" evidence="6">
    <location>
        <begin position="146"/>
        <end position="167"/>
    </location>
</feature>
<evidence type="ECO:0000313" key="7">
    <source>
        <dbReference type="EMBL" id="KEZ79384.1"/>
    </source>
</evidence>
<keyword evidence="3 6" id="KW-0812">Transmembrane</keyword>
<reference evidence="7 8" key="1">
    <citation type="submission" date="2013-03" db="EMBL/GenBank/DDBJ databases">
        <title>Salinisphaera hydrothermalis C41B8 Genome Sequencing.</title>
        <authorList>
            <person name="Li C."/>
            <person name="Lai Q."/>
            <person name="Shao Z."/>
        </authorList>
    </citation>
    <scope>NUCLEOTIDE SEQUENCE [LARGE SCALE GENOMIC DNA]</scope>
    <source>
        <strain evidence="7 8">C41B8</strain>
    </source>
</reference>
<dbReference type="InterPro" id="IPR002549">
    <property type="entry name" value="AI-2E-like"/>
</dbReference>
<dbReference type="GO" id="GO:0016020">
    <property type="term" value="C:membrane"/>
    <property type="evidence" value="ECO:0007669"/>
    <property type="project" value="UniProtKB-SubCell"/>
</dbReference>
<keyword evidence="8" id="KW-1185">Reference proteome</keyword>
<feature type="transmembrane region" description="Helical" evidence="6">
    <location>
        <begin position="304"/>
        <end position="331"/>
    </location>
</feature>
<feature type="transmembrane region" description="Helical" evidence="6">
    <location>
        <begin position="7"/>
        <end position="25"/>
    </location>
</feature>
<evidence type="ECO:0000256" key="5">
    <source>
        <dbReference type="ARBA" id="ARBA00023136"/>
    </source>
</evidence>
<dbReference type="PANTHER" id="PTHR21716:SF16">
    <property type="entry name" value="BLL1467 PROTEIN"/>
    <property type="match status" value="1"/>
</dbReference>
<comment type="similarity">
    <text evidence="2">Belongs to the autoinducer-2 exporter (AI-2E) (TC 2.A.86) family.</text>
</comment>
<proteinExistence type="inferred from homology"/>
<dbReference type="OrthoDB" id="9799225at2"/>
<feature type="transmembrane region" description="Helical" evidence="6">
    <location>
        <begin position="267"/>
        <end position="284"/>
    </location>
</feature>
<accession>A0A084IRQ0</accession>
<dbReference type="PANTHER" id="PTHR21716">
    <property type="entry name" value="TRANSMEMBRANE PROTEIN"/>
    <property type="match status" value="1"/>
</dbReference>
<feature type="transmembrane region" description="Helical" evidence="6">
    <location>
        <begin position="233"/>
        <end position="260"/>
    </location>
</feature>
<dbReference type="eggNOG" id="COG0628">
    <property type="taxonomic scope" value="Bacteria"/>
</dbReference>
<dbReference type="STRING" id="1304275.C41B8_01505"/>
<feature type="transmembrane region" description="Helical" evidence="6">
    <location>
        <begin position="60"/>
        <end position="83"/>
    </location>
</feature>
<evidence type="ECO:0000256" key="6">
    <source>
        <dbReference type="SAM" id="Phobius"/>
    </source>
</evidence>
<comment type="caution">
    <text evidence="7">The sequence shown here is derived from an EMBL/GenBank/DDBJ whole genome shotgun (WGS) entry which is preliminary data.</text>
</comment>
<evidence type="ECO:0000256" key="4">
    <source>
        <dbReference type="ARBA" id="ARBA00022989"/>
    </source>
</evidence>
<sequence>MRDAARRVPRWIGIGLFLYASVFALSAAKAFLVPVVLGFLLSMVFAPVRRALERLGLQSWLASFLIVLVLLCGFLGTVATLAMPVSTWIENAPRIERRVEVQLNGVSQSINEVFRANKKIEALASGSDDSGQKVQVEKGQSVTTQAAMLAPSMVAQLLFTFVLLFFLMASGDMFYEKLVHVMPTFRDKRRAVRIVYNAERKLSRYLFTITLINFGLGVAVGTAMLIYGMPDPVMFGVVAFLLNFVPYLGALVGIAAAGVIALLSFDWYGWSLIIAGTYLALTTIEGQLVTPYFVGRNLRLNTVVVFLTVSFWAWLWSAVGMIVALPLLVAVRTICEHIEELDHISAFLSERHAEELPAEPEDTPDAGN</sequence>
<dbReference type="AlphaFoldDB" id="A0A084IRQ0"/>
<dbReference type="GO" id="GO:0055085">
    <property type="term" value="P:transmembrane transport"/>
    <property type="evidence" value="ECO:0007669"/>
    <property type="project" value="TreeGrafter"/>
</dbReference>
<name>A0A084IRQ0_SALHC</name>
<evidence type="ECO:0000256" key="3">
    <source>
        <dbReference type="ARBA" id="ARBA00022692"/>
    </source>
</evidence>
<comment type="subcellular location">
    <subcellularLocation>
        <location evidence="1">Membrane</location>
        <topology evidence="1">Multi-pass membrane protein</topology>
    </subcellularLocation>
</comment>
<evidence type="ECO:0000313" key="8">
    <source>
        <dbReference type="Proteomes" id="UP000028302"/>
    </source>
</evidence>
<dbReference type="Pfam" id="PF01594">
    <property type="entry name" value="AI-2E_transport"/>
    <property type="match status" value="1"/>
</dbReference>
<evidence type="ECO:0000256" key="2">
    <source>
        <dbReference type="ARBA" id="ARBA00009773"/>
    </source>
</evidence>